<dbReference type="Pfam" id="PF05345">
    <property type="entry name" value="He_PIG"/>
    <property type="match status" value="4"/>
</dbReference>
<evidence type="ECO:0000256" key="1">
    <source>
        <dbReference type="ARBA" id="ARBA00004115"/>
    </source>
</evidence>
<dbReference type="InterPro" id="IPR002126">
    <property type="entry name" value="Cadherin-like_dom"/>
</dbReference>
<dbReference type="Pfam" id="PF11617">
    <property type="entry name" value="Cu-binding_MopE"/>
    <property type="match status" value="2"/>
</dbReference>
<dbReference type="Gene3D" id="2.60.120.430">
    <property type="entry name" value="Galactose-binding lectin"/>
    <property type="match status" value="4"/>
</dbReference>
<dbReference type="InterPro" id="IPR021720">
    <property type="entry name" value="Malectin_dom"/>
</dbReference>
<comment type="caution">
    <text evidence="14">The sequence shown here is derived from an EMBL/GenBank/DDBJ whole genome shotgun (WGS) entry which is preliminary data.</text>
</comment>
<evidence type="ECO:0000256" key="3">
    <source>
        <dbReference type="ARBA" id="ARBA00022692"/>
    </source>
</evidence>
<dbReference type="InterPro" id="IPR041690">
    <property type="entry name" value="Cadherin_5"/>
</dbReference>
<dbReference type="Gene3D" id="2.60.40.10">
    <property type="entry name" value="Immunoglobulins"/>
    <property type="match status" value="4"/>
</dbReference>
<dbReference type="Gene3D" id="2.60.40.3440">
    <property type="match status" value="1"/>
</dbReference>
<dbReference type="InterPro" id="IPR038081">
    <property type="entry name" value="CalX-like_sf"/>
</dbReference>
<dbReference type="Pfam" id="PF17892">
    <property type="entry name" value="Cadherin_5"/>
    <property type="match status" value="2"/>
</dbReference>
<name>A0A4R3J871_9RHOB</name>
<dbReference type="SUPFAM" id="SSF49313">
    <property type="entry name" value="Cadherin-like"/>
    <property type="match status" value="5"/>
</dbReference>
<evidence type="ECO:0000256" key="11">
    <source>
        <dbReference type="ARBA" id="ARBA00023277"/>
    </source>
</evidence>
<accession>A0A4R3J871</accession>
<dbReference type="Proteomes" id="UP000295696">
    <property type="component" value="Unassembled WGS sequence"/>
</dbReference>
<keyword evidence="7" id="KW-0106">Calcium</keyword>
<keyword evidence="6" id="KW-0256">Endoplasmic reticulum</keyword>
<dbReference type="OrthoDB" id="9773411at2"/>
<dbReference type="SMART" id="SM00237">
    <property type="entry name" value="Calx_beta"/>
    <property type="match status" value="2"/>
</dbReference>
<keyword evidence="9" id="KW-0472">Membrane</keyword>
<dbReference type="Gene3D" id="2.60.40.60">
    <property type="entry name" value="Cadherins"/>
    <property type="match status" value="1"/>
</dbReference>
<gene>
    <name evidence="14" type="ORF">EDD52_1132</name>
</gene>
<evidence type="ECO:0000313" key="15">
    <source>
        <dbReference type="Proteomes" id="UP000295696"/>
    </source>
</evidence>
<protein>
    <submittedName>
        <fullName evidence="14">Putative metal-binding protein</fullName>
    </submittedName>
</protein>
<evidence type="ECO:0000313" key="14">
    <source>
        <dbReference type="EMBL" id="TCS60710.1"/>
    </source>
</evidence>
<keyword evidence="4" id="KW-0732">Signal</keyword>
<evidence type="ECO:0000259" key="13">
    <source>
        <dbReference type="PROSITE" id="PS50268"/>
    </source>
</evidence>
<feature type="region of interest" description="Disordered" evidence="12">
    <location>
        <begin position="3407"/>
        <end position="3433"/>
    </location>
</feature>
<dbReference type="InterPro" id="IPR021655">
    <property type="entry name" value="Put_metal-bd"/>
</dbReference>
<dbReference type="InterPro" id="IPR013783">
    <property type="entry name" value="Ig-like_fold"/>
</dbReference>
<dbReference type="EMBL" id="SLZU01000013">
    <property type="protein sequence ID" value="TCS60710.1"/>
    <property type="molecule type" value="Genomic_DNA"/>
</dbReference>
<dbReference type="CDD" id="cd11304">
    <property type="entry name" value="Cadherin_repeat"/>
    <property type="match status" value="1"/>
</dbReference>
<keyword evidence="15" id="KW-1185">Reference proteome</keyword>
<dbReference type="NCBIfam" id="NF012211">
    <property type="entry name" value="tand_rpt_95"/>
    <property type="match status" value="3"/>
</dbReference>
<dbReference type="Gene3D" id="2.60.40.2030">
    <property type="match status" value="2"/>
</dbReference>
<evidence type="ECO:0000256" key="8">
    <source>
        <dbReference type="ARBA" id="ARBA00022989"/>
    </source>
</evidence>
<dbReference type="GO" id="GO:0005509">
    <property type="term" value="F:calcium ion binding"/>
    <property type="evidence" value="ECO:0007669"/>
    <property type="project" value="InterPro"/>
</dbReference>
<comment type="similarity">
    <text evidence="2">Belongs to the malectin family.</text>
</comment>
<feature type="domain" description="Cadherin" evidence="13">
    <location>
        <begin position="4527"/>
        <end position="4633"/>
    </location>
</feature>
<dbReference type="Pfam" id="PF11721">
    <property type="entry name" value="Malectin"/>
    <property type="match status" value="2"/>
</dbReference>
<dbReference type="GO" id="GO:0007154">
    <property type="term" value="P:cell communication"/>
    <property type="evidence" value="ECO:0007669"/>
    <property type="project" value="InterPro"/>
</dbReference>
<evidence type="ECO:0000256" key="9">
    <source>
        <dbReference type="ARBA" id="ARBA00023136"/>
    </source>
</evidence>
<dbReference type="SUPFAM" id="SSF141072">
    <property type="entry name" value="CalX-like"/>
    <property type="match status" value="2"/>
</dbReference>
<dbReference type="InterPro" id="IPR015919">
    <property type="entry name" value="Cadherin-like_sf"/>
</dbReference>
<dbReference type="RefSeq" id="WP_132246822.1">
    <property type="nucleotide sequence ID" value="NZ_SLZU01000013.1"/>
</dbReference>
<keyword evidence="5" id="KW-0677">Repeat</keyword>
<feature type="compositionally biased region" description="Acidic residues" evidence="12">
    <location>
        <begin position="3234"/>
        <end position="3246"/>
    </location>
</feature>
<dbReference type="GO" id="GO:0030246">
    <property type="term" value="F:carbohydrate binding"/>
    <property type="evidence" value="ECO:0007669"/>
    <property type="project" value="InterPro"/>
</dbReference>
<feature type="region of interest" description="Disordered" evidence="12">
    <location>
        <begin position="3638"/>
        <end position="3668"/>
    </location>
</feature>
<feature type="region of interest" description="Disordered" evidence="12">
    <location>
        <begin position="255"/>
        <end position="281"/>
    </location>
</feature>
<dbReference type="GO" id="GO:0007156">
    <property type="term" value="P:homophilic cell adhesion via plasma membrane adhesion molecules"/>
    <property type="evidence" value="ECO:0007669"/>
    <property type="project" value="InterPro"/>
</dbReference>
<dbReference type="InterPro" id="IPR003644">
    <property type="entry name" value="Calx_beta"/>
</dbReference>
<dbReference type="Pfam" id="PF17963">
    <property type="entry name" value="Big_9"/>
    <property type="match status" value="1"/>
</dbReference>
<keyword evidence="3" id="KW-0812">Transmembrane</keyword>
<proteinExistence type="inferred from homology"/>
<keyword evidence="8" id="KW-1133">Transmembrane helix</keyword>
<sequence length="6354" mass="652326">MAVTNNFAASTLDLNGQVSLSQPTALVWGADGRLYVTEVDGDVKVLTIAFGDADPTDGDPTASFYVTDSVTLSQVKSIPNFNDDGTNSAQSNRQVTGIDVTAQYDDSGEQVFIDGKPAVTMYVTSSDSRIGAGGSGNDAGLDTNSGTITKLTQTGPDSWEAVDIVRGLARSEENHALNGLEVIQEFDSEGLLISERLIVANGGNANSGAPSNNFAGQQEQPYSGAILEIDLDAIGEMDVLTDPDSGRSYVYDVPTLDDPTRAGSDDAGDPHGGNDGMNSAKITADSPVQIYSPGYRNAYDVEVTDDGRIFTYDNGANNSWGGRPVGEAGSTSSVDFAQALGYIATNLNNGEGNSNDDINLEAWNPSNKDNFHEVTRSDDLDGRELSQGAGGAQVYQNDAGLTVVYGGHPNPTRAEGSRAGILFSPEAGTDNAYLLVSNQDSYGNGGGSDYDEVIAWLTEVEDNDTDFPSTGIYGADTGDLTKKVIAVTPGIAYDIYAQADGSALIVETGGTSPGGTFVGTAGLPADIAEIVVSPNAIEGNYLEAGQHDGSLDTGNGSINGLTEYTSTLLDDEANGIKMSGAIFAASLNQGNLIIMGRNEDGQVESGLNGGYAVASDRTTLDAGGGPLGLAALGDDVNTMGLTTPFQGSVWAATYNQNGPLIEIFQPANGTVALAGSDIVDPLDNDLDGVGDVADPFEYSLENGYALDAGQTLTLDFNPQNTNFPTSLAGTGLLGAALDGVTANQDAQTAAENFSIDQQQDGLYDIGGNVLPGGNAPILQIKNVKDGSVVGSANAARDVLHTGIRPADDVQRIVATMNLKNWIPAMGGAEQDGQLTGLIYSDGTQSNFVRAVFGSVNGAPGIEVGYEIGDANYVTLAQVAVPGLANVSVETLDLRLEIDMDDGFAVSVSYRLQGDTGFTDVPLNDGTPGFSLPSGVLQDVLTGDHTIGTGANELNSGAAIGFLAEDTGGDDTEDAGFNGLLAIDFNNLDIEAFGNEIDATTGAEVGQAGTAGLDTIIYTGNETALAPLDASVENFDGSGSAADFAVTGNDSDNIIVVGSGENTITTGAGEDTIVGTIASLSQDDITDFSLADRILITDATAADANGVVYTAGSAIITMGDMTLTFSGPDFENFDPLTGPGMFQFTETEGGLELRLVAPETVLYRVNAGSDKGPAATQGTIAAIDGGPDWIGDAGLVNGSGTVRVTGSTANTYSNGGTDAEGEIDSGNVDLSEVPWQVFANERSDNAAADPKLTYEFDVEAGTSYKITLFYTENWNGIYGFADANGGQTRQFDVSVEGEVPTEFQDLNPAQEAADLLGYGTVTNAMSAAQKAAINGTTFQREFTYEATDDTLTLEFLHEFENPKVNAIQITQLGYVAPPVDDTAPVIEEIYVDNPASVQDGDRFATVVLSDDTGFDAGDFAALDGSELVFSGIVPDTVSGPDVVFSAGGTIATLTYTLSRNDNSWPAGEGQITVAAGAYSDAAENTSAETSGAFVLEPNLGNLVRGNVVRAINVGTTDLTAATNLGTDLVEGGTDNNRYGGAIAADTLITDATGTAIAFEADSNTYYTSPKTNGQLNANVDGQSGSTGSNSGGVDLDGSAYHTYRDSNADTWTATYDGFANGTYVVELHFAELYQTSAGTRVGDFYIQGQLVEAGFDAFTDAGGADAPTFFRHNVTVTDGTITIDVDSSAGQAGYSAIVVYDAVPSDLPPTISVADVEVAEGSDAVVTFTRIGDLTEEVEVTFSVTPDSAGSADFVAPTDFTVSIAANQSTASITIPTVDDEETEGTETFTVSITAVSNTSGDAVADAANSDATVTIAANDVGTDLPVGGEILGLEFDAAGSGIASTGFATVLGGSAALEDAKVTVVDGKLVITTSDGDLSQPAQTASKNDLVQTVDISDAALQEVFISTRFDNPFTAEELTRLGVTGDVIPNYLQQGIIIATNDEAINQDSGQFTKLIWGGGGGNGVQMWSQAPIDQKITLTAISDAAAAPFTLFDVASVELALVIDKMAGTIAQFVTLFDDSGTVLGGVRPDATDGFATAAAQALPPAVLAAINAGTTVVGVTSTDFDSGSAIGSFDATWDYVRVTSPQVDIIEGTDAADGIVFGDFSNDGLDPTDLPALENGDNIVTASQQGDAADGGRDRDYFTIEVPDGQVLSSIILDGYDVAGGTDTNGFIGIQVGDTVTTNPTTYENVGDLLGGLIYGDGLIGNDILAELAAGGNQQGVDFPGFSLPLEAGTYTIWLNQGGNFPSTATLNFQLSDAPADVIVSVASPADVTEAGDFGDTNVGFELTATDAFTGDLTITYDTADSVGETAVVSFVSGVGTLVLAVANDNVDTGPDIVSVTLTGASDVGGTLDVAVDTTAATAQVLDDDAAGSPTYQRGDVLYAVNAGGPALTQDGIDFVAGTSGTDGAPFTGGTAFADGNGGNGPQPAFDGTVYETEINDNGDFEFAAAISFPGIDPEKSYYVDLYFAEIYATVAGARVFDVLVEGEAPAAGSVLDDFDPLAYNGGDINAPIILELPDPVTPGANGTIDLSFLASADRGKVSAIVVREAVEVVSGATTLSVSDVSVEEGDGVAEVVFTRSGDLTDEMTVTFSVADGTAIAGTDYDAPATNTIVIAAGEASATLPITLIDDDAELSDVEFTVTITDAVATGPVSLDNGVSTVTILDDDAIDPADIDGDGILNAADPFAYDEDNGLSNVLALGGSIRQDFNVDTTDLFGEDGGFSGIMVNPAYSPAGSSETDPYGDRTTEGTSLIEGGVLKVESSETDAYATGTGASNTLKDSYHSAADVSGVDHFVVESLVKGGWLGTIPLQYASFGITLGAGGTDDYIKFVIGGFQTTPRLQLSQENSLTDAKEENIILQNQTPEIVEEDIASVLFRLEVDKSGEEATLVGTAILFDDTDTEIATITTATRTITGSLADALDGANPLTGGEGGVAYGITITDWSNGANNRFVGEWDYLELSAPDNAPVVVNAITAQAINEDAEFSFAVPAETFADDGGVENLTLTAVLADDGPLPAWLSFDGTTFSGTPAQGDVGLISVKVLADDGTNPPTEAAFDIEIANVNDVPTATAISVPSVLETAAPVTIALLTDAAATDEDGDVLGVINVTVTTAGGDPVLFDLVGQTLTIDPSQFAGLLDDADSVALTVNYTITDNLGGELSNTATLLVGGVDGPFTWYPDADGDGYGVDAGATIVAYEQPDFHALEFGDDDDTDATIYPDAVELNDGKDNDQDGEIDEDNADPVADDESFTIQKGAPVEIAVSTLLMGDTDVNQDTLTVASVAASVGGTPVLDAVSGIVTFTPAPDFTGTASFTYTVVDGYGGEGTGIVTVNVENRIVVTDPATPPVATEGVDVVQFDGPGDLDLSDPGLEDLDLSGNANDGGTVTLNTGSNNVEAGLGAHTVELGGGEDSVSGTASELDGDTFGGFGDDDTITIENGSGSTIVSRTNGSAIIGVDTDGDGLTDTTITLPGEIDGQTVTLSDDGTDATLTLDAAAPDLNDVLETAAPVEIDLLAGEVDAEGVSGLSVFDANGDPVTFAQVATTITIDPAQFATALSGGESLQVTIAYDVDVAGGGSVPRSSTLMVGGVDGPFTFYRDADEDSFGDASDSVEGYEAPTGYVTNMADADDTDATIYPDAPELNDGKDNDQDGEIDEDNLGPVLGADGGSTAPGVVFEISRTELMMNDADPEGDDIAFVGVDNPINGQVAFDPVLGTVSFTPTAGFNGTASFDYSVTDEWGAVTTSTVVIDVSNDVGGIATELFVAQSQVSSYSGQDSSNGAALVNEGDQSVTLSGNTWKKIQLPEDVTITENSELWVTLTSPEIPEMVGIGLDNNSAFTNGNEALFQLGGTMGTLRQANQDFRTYDTAGETVSFRIPLGDFAGTAFEYLVFMHDQDANPTSTSSVFSDIRIVEPAPFNSKPLAGEDSAIMESDAQLVIEASSLLANDTDADGDEISVTAVANAKNGDVTLENGLIVFAATEGYTGPASFEYTIMDSSGQTSVSTVSINVLEPGAADVTLPVNFNDGPIASYGGQDASPGTGYVVSETGDSLTLTGNVWKMTDFIDGDYLVSEDTVLRFELTVLNPTGEVVAIGLENDGNFRSGTQALFQLFGNQNFSTFANQDYRGQYGEVGQPTSYEISLGDFAGQSFASLAFINDDDSNATSSVVFSNIELVEPLPGGGSGTAAPEIFGDVIPDQVLSEDAAFEIDLPFFDTDTPFEDLTFTFVNKPDFVSMVDGVLVGVPDNDDVGTYTIGVTATDPEGNSTTGVFELTVENTNDAPVLTGIFEDQSIIVNGDFILELPVGLFTDVDEGTVLEYSAIGLPEGVTIDASTGRISGTPLESGVFTVTVTASDGEASAFTSFELDVASGPPRETVLIEAEDFSAFNEPDHAVEGFYKSFAAPASGQQVIRVSVDKTGSISTDLQSKGVVPGFYDVSIIHLDENDGVASLTASLDYGDGSPLVEIGTFLMDRTDLPGQGNGNQAGNLTEFTFESVDIPVGARLVLSGQAESGEVLRIDAVRFDPVDNAPPEFSSAADQTVAEGEVQAATVLATDPEGVDVIYAITDGEDAAAFDIDADTGVVSFIAPADFETPGDADGDNVYELVVTADDGNVMTSQQMTITVGDANDAPEPTDLLVDATVGLNQPITLPGLATLFEDQDADAVLTLSATGLPAGVTIEDGAFVGSPTEEGVFTIEVTASDGIADPVVATFELTVAFDYGAVSPDEDLDGDGIDNALDTDVDGDGIDNADDAFAYDAENGMTLTAGETRLYDFDIDGTVFENGMTGFLQGTANAGVFDENTGAASVSGGVLSVSPVTTGDTGTLNTPEDDTVVGVKNGDFTAKAVILNPWAGDAANPAGYDQLGLVVGVDSADMIKLVFGQTAGVVEFQKQDADVGTKFGGATANANVPLPDGVTLDNFVAAEITLDVVSTDATAATITGSIEFLADDGTVVGTLNLGAALIGGALAAALADSETGVAVGFTHAVPASSAGFVAQMDSLEITAPDDGVIIVEDEVVLRINAFGSTVAAIDEGPDWLGDSLDAPISYYNGIDNRGDTFGYSGDLGAIPDGVPVAVIDALRSSDAAFSYDIPTSVLGNGQDYEVRLIVSELYTGSTAQEGGFRNFDASLEGVVPAAWNDIDPGALYGADVGVLSAQVTVTDGTLNIGFLQDTLQNPIINAIEIIKLGGEITPPPVTGDPTNALNAFAGETDLNTNATYGAGAVGSAVLEVMTGQNNIESSNYGANSFQVTNTGDKKIAAVFVDVSNALYQDIVFDPDGAGGDDAYKVWGINSDGGTGAYIGGGDGGYYLPGQDPLPNNTGTGIPSNGGYKGAIVKFDGSDGGFENGETVGFSGDMDPNSIAGLTKGSVDGSAIDSWDVGGISGHEMIGSTFTVLFDDGTTAYGQLSSDGSASGSQAMATEAGFTAAAPTLTVNGVSAGGTGTYGVSQPTITVTGTPGDTVRVTLTKGFNPVTEASNGIADLVENRLERYDFKASNNFDSQSIDVLIGADGTFDATGMFDYNNAVANNKADGTFPGDDVAQLGFVASVIDPANNDLSISPVTAPIYLENVGGPVTGAPSSEDVLEILSNQTDLTTSASYAGGTTGAAVLEIMAGNDNIESSNYGANSFQVTNVGDKKISAVFIDVRDSIYPDSVFDPDGQGGDNVAKPWAINSAGGTGAYIGGGDGGYFLPGVDPLPNSTGTGGTSNGGYKGAIVKFSATTDGGFTNGETVGFSGDMDPNSIAGLTKASVDGTAIDSWDVGGISGHELIGSSFTVLFDDGTTATGQLATDGSASGSVALASQDVSPAVTPTLSVNGTNVGETGTYGGTQPTILVTGTPGDTVRIMLSKGFNPVTETSNGIAELVENRLDRYDFKVSNNFDTQFVDVVIGSDGTFDATGMFDYDDAIANNKADGTFAGDDVAQITFVANVIDTNNGNLPISNVTAPIVLTNNGGPVEGNPVITPDGYFEMNGSGNNTFFKIQIEDENGSGGTNPGGKWSYQTAVDEEGRQSGFQGDGYYLFGSNTSTGIDNAVGGSEMLEYTIFVPQEAVGTYNFSFVVSRDGEAASDQQNDIWLNFKHAEDSGTGDIEEFLTGNGSNEPEPVSGGFVKVYGGPNDGTWGNAASIDGLPGNFSASILIEEEGFYTVQIDGRSQGYHVDYFELYKGSNPGGGAANSDFVTDDPVTGGGSELVYAIDASSDDWEEFGGAGSSDLEFGLNGSNPQSVGLRFDGVTIPDGAVIEEAYIRFKAYETSSSAASFVIEIEDTEVAATYSAGSNPDARNYDADDFVWSNVESWTDGAEYTSPDISDLIESVIGSDGIDDGALGFRITGSGGRAAHSFDSAGGDAPELVIILQDDALL</sequence>
<evidence type="ECO:0000256" key="10">
    <source>
        <dbReference type="ARBA" id="ARBA00023180"/>
    </source>
</evidence>
<dbReference type="InterPro" id="IPR006644">
    <property type="entry name" value="Cadg"/>
</dbReference>
<reference evidence="14 15" key="1">
    <citation type="submission" date="2019-03" db="EMBL/GenBank/DDBJ databases">
        <title>Genomic Encyclopedia of Type Strains, Phase IV (KMG-IV): sequencing the most valuable type-strain genomes for metagenomic binning, comparative biology and taxonomic classification.</title>
        <authorList>
            <person name="Goeker M."/>
        </authorList>
    </citation>
    <scope>NUCLEOTIDE SEQUENCE [LARGE SCALE GENOMIC DNA]</scope>
    <source>
        <strain evidence="14 15">DSM 104836</strain>
    </source>
</reference>
<organism evidence="14 15">
    <name type="scientific">Primorskyibacter sedentarius</name>
    <dbReference type="NCBI Taxonomy" id="745311"/>
    <lineage>
        <taxon>Bacteria</taxon>
        <taxon>Pseudomonadati</taxon>
        <taxon>Pseudomonadota</taxon>
        <taxon>Alphaproteobacteria</taxon>
        <taxon>Rhodobacterales</taxon>
        <taxon>Roseobacteraceae</taxon>
        <taxon>Primorskyibacter</taxon>
    </lineage>
</organism>
<evidence type="ECO:0000256" key="2">
    <source>
        <dbReference type="ARBA" id="ARBA00009141"/>
    </source>
</evidence>
<evidence type="ECO:0000256" key="7">
    <source>
        <dbReference type="ARBA" id="ARBA00022837"/>
    </source>
</evidence>
<evidence type="ECO:0000256" key="5">
    <source>
        <dbReference type="ARBA" id="ARBA00022737"/>
    </source>
</evidence>
<dbReference type="PROSITE" id="PS50268">
    <property type="entry name" value="CADHERIN_2"/>
    <property type="match status" value="1"/>
</dbReference>
<keyword evidence="10" id="KW-0325">Glycoprotein</keyword>
<dbReference type="PANTHER" id="PTHR13460:SF0">
    <property type="entry name" value="MALECTIN"/>
    <property type="match status" value="1"/>
</dbReference>
<evidence type="ECO:0000256" key="6">
    <source>
        <dbReference type="ARBA" id="ARBA00022824"/>
    </source>
</evidence>
<dbReference type="PANTHER" id="PTHR13460">
    <property type="match status" value="1"/>
</dbReference>
<dbReference type="Gene3D" id="2.60.40.2810">
    <property type="match status" value="2"/>
</dbReference>
<comment type="subcellular location">
    <subcellularLocation>
        <location evidence="1">Endoplasmic reticulum membrane</location>
        <topology evidence="1">Single-pass type I membrane protein</topology>
    </subcellularLocation>
</comment>
<dbReference type="SMART" id="SM00112">
    <property type="entry name" value="CA"/>
    <property type="match status" value="2"/>
</dbReference>
<feature type="region of interest" description="Disordered" evidence="12">
    <location>
        <begin position="3224"/>
        <end position="3246"/>
    </location>
</feature>
<keyword evidence="11" id="KW-0119">Carbohydrate metabolism</keyword>
<dbReference type="InterPro" id="IPR039155">
    <property type="entry name" value="MLEC"/>
</dbReference>
<dbReference type="GO" id="GO:0016020">
    <property type="term" value="C:membrane"/>
    <property type="evidence" value="ECO:0007669"/>
    <property type="project" value="InterPro"/>
</dbReference>
<evidence type="ECO:0000256" key="12">
    <source>
        <dbReference type="SAM" id="MobiDB-lite"/>
    </source>
</evidence>
<evidence type="ECO:0000256" key="4">
    <source>
        <dbReference type="ARBA" id="ARBA00022729"/>
    </source>
</evidence>
<dbReference type="SMART" id="SM00736">
    <property type="entry name" value="CADG"/>
    <property type="match status" value="4"/>
</dbReference>
<dbReference type="Pfam" id="PF03160">
    <property type="entry name" value="Calx-beta"/>
    <property type="match status" value="2"/>
</dbReference>